<dbReference type="EMBL" id="WUUK01000002">
    <property type="protein sequence ID" value="MXQ50977.1"/>
    <property type="molecule type" value="Genomic_DNA"/>
</dbReference>
<proteinExistence type="predicted"/>
<dbReference type="Pfam" id="PF13309">
    <property type="entry name" value="HTH_22"/>
    <property type="match status" value="1"/>
</dbReference>
<gene>
    <name evidence="3" type="ORF">GQ671_06805</name>
</gene>
<organism evidence="3 4">
    <name type="scientific">Salinicoccus hispanicus</name>
    <dbReference type="NCBI Taxonomy" id="157225"/>
    <lineage>
        <taxon>Bacteria</taxon>
        <taxon>Bacillati</taxon>
        <taxon>Bacillota</taxon>
        <taxon>Bacilli</taxon>
        <taxon>Bacillales</taxon>
        <taxon>Staphylococcaceae</taxon>
        <taxon>Salinicoccus</taxon>
    </lineage>
</organism>
<protein>
    <recommendedName>
        <fullName evidence="5">Transcriptional regulator</fullName>
    </recommendedName>
</protein>
<dbReference type="OrthoDB" id="9796595at2"/>
<comment type="caution">
    <text evidence="3">The sequence shown here is derived from an EMBL/GenBank/DDBJ whole genome shotgun (WGS) entry which is preliminary data.</text>
</comment>
<reference evidence="3 4" key="1">
    <citation type="submission" date="2019-12" db="EMBL/GenBank/DDBJ databases">
        <title>Salinicoccus cyprini sp. nov., isolated from gastro-intestinal tract of mirror carp, Cyprinus carpio var. specularis, collected from Gobind Sagar Reservoir, Himachal Pradesh, India.</title>
        <authorList>
            <person name="Talwar C."/>
            <person name="Singh A.K."/>
            <person name="Lal R."/>
            <person name="Negi R.K."/>
        </authorList>
    </citation>
    <scope>NUCLEOTIDE SEQUENCE [LARGE SCALE GENOMIC DNA]</scope>
    <source>
        <strain evidence="3 4">J-82</strain>
    </source>
</reference>
<dbReference type="PANTHER" id="PTHR35568">
    <property type="entry name" value="TRANSCRIPTIONAL REGULATOR DAUR"/>
    <property type="match status" value="1"/>
</dbReference>
<evidence type="ECO:0000259" key="2">
    <source>
        <dbReference type="Pfam" id="PF13309"/>
    </source>
</evidence>
<dbReference type="PANTHER" id="PTHR35568:SF1">
    <property type="entry name" value="TRANSCRIPTIONAL REGULATOR DAUR"/>
    <property type="match status" value="1"/>
</dbReference>
<evidence type="ECO:0000313" key="3">
    <source>
        <dbReference type="EMBL" id="MXQ50977.1"/>
    </source>
</evidence>
<feature type="domain" description="YheO-like" evidence="1">
    <location>
        <begin position="7"/>
        <end position="115"/>
    </location>
</feature>
<dbReference type="InterPro" id="IPR013559">
    <property type="entry name" value="YheO"/>
</dbReference>
<evidence type="ECO:0000313" key="4">
    <source>
        <dbReference type="Proteomes" id="UP000436284"/>
    </source>
</evidence>
<evidence type="ECO:0000259" key="1">
    <source>
        <dbReference type="Pfam" id="PF08348"/>
    </source>
</evidence>
<keyword evidence="4" id="KW-1185">Reference proteome</keyword>
<feature type="domain" description="Transcriptional regulator DauR-like HTH" evidence="2">
    <location>
        <begin position="142"/>
        <end position="202"/>
    </location>
</feature>
<accession>A0A6N8U0X2</accession>
<dbReference type="Proteomes" id="UP000436284">
    <property type="component" value="Unassembled WGS sequence"/>
</dbReference>
<evidence type="ECO:0008006" key="5">
    <source>
        <dbReference type="Google" id="ProtNLM"/>
    </source>
</evidence>
<dbReference type="InterPro" id="IPR039445">
    <property type="entry name" value="DauR-like_HTH"/>
</dbReference>
<sequence length="219" mass="24750">MDSIFDQAIRTADILVATFGNNCEVAVHDFKDMDKSLIYLSGSITERKVGAPITDLVLREYRSAKDGVKDMTNYKTFSKDGKVLKSSTIFLRESEGTVIGALCINVDISLLIQLEGQIQSVTTFDEEKKRQETFSTDVQEVIENIVNEVLKTYNKPPTLLSMDEKVECVGQLEMRGVFMIKGSTDYLATVMGVSKYTIYNYLQKIRSKNNFQVENDHLK</sequence>
<dbReference type="InterPro" id="IPR039446">
    <property type="entry name" value="DauR-like"/>
</dbReference>
<dbReference type="AlphaFoldDB" id="A0A6N8U0X2"/>
<dbReference type="Pfam" id="PF08348">
    <property type="entry name" value="PAS_6"/>
    <property type="match status" value="1"/>
</dbReference>
<name>A0A6N8U0X2_9STAP</name>